<dbReference type="GO" id="GO:0046872">
    <property type="term" value="F:metal ion binding"/>
    <property type="evidence" value="ECO:0007669"/>
    <property type="project" value="UniProtKB-KW"/>
</dbReference>
<feature type="binding site" evidence="11 14">
    <location>
        <begin position="122"/>
        <end position="125"/>
    </location>
    <ligand>
        <name>NAD(+)</name>
        <dbReference type="ChEBI" id="CHEBI:57540"/>
    </ligand>
</feature>
<comment type="similarity">
    <text evidence="11">Belongs to the glycerol-1-phosphate dehydrogenase family.</text>
</comment>
<evidence type="ECO:0000256" key="7">
    <source>
        <dbReference type="ARBA" id="ARBA00023027"/>
    </source>
</evidence>
<dbReference type="SUPFAM" id="SSF56796">
    <property type="entry name" value="Dehydroquinate synthase-like"/>
    <property type="match status" value="1"/>
</dbReference>
<comment type="function">
    <text evidence="11">Catalyzes the NAD(P)H-dependent reduction of dihydroxyacetonephosphate (DHAP or glycerone phosphate) to glycerol 1-phosphate (G1P). The G1P thus generated is used as the glycerophosphate backbone of phospholipids in the cellular membranes of Archaea.</text>
</comment>
<evidence type="ECO:0000256" key="11">
    <source>
        <dbReference type="HAMAP-Rule" id="MF_00497"/>
    </source>
</evidence>
<evidence type="ECO:0000313" key="15">
    <source>
        <dbReference type="EMBL" id="VFJ15043.1"/>
    </source>
</evidence>
<evidence type="ECO:0000256" key="9">
    <source>
        <dbReference type="ARBA" id="ARBA00023209"/>
    </source>
</evidence>
<dbReference type="GO" id="GO:0006650">
    <property type="term" value="P:glycerophospholipid metabolic process"/>
    <property type="evidence" value="ECO:0007669"/>
    <property type="project" value="UniProtKB-UniRule"/>
</dbReference>
<evidence type="ECO:0000256" key="1">
    <source>
        <dbReference type="ARBA" id="ARBA00022490"/>
    </source>
</evidence>
<dbReference type="EMBL" id="LR216287">
    <property type="protein sequence ID" value="VFJ15043.1"/>
    <property type="molecule type" value="Genomic_DNA"/>
</dbReference>
<protein>
    <recommendedName>
        <fullName evidence="11">Glycerol-1-phosphate dehydrogenase [NAD(P)+]</fullName>
        <shortName evidence="11">G1P dehydrogenase</shortName>
        <shortName evidence="11">G1PDH</shortName>
        <ecNumber evidence="11">1.1.1.261</ecNumber>
    </recommendedName>
    <alternativeName>
        <fullName evidence="11">Enantiomeric glycerophosphate synthase</fullName>
    </alternativeName>
    <alternativeName>
        <fullName evidence="11">sn-glycerol-1-phosphate dehydrogenase</fullName>
    </alternativeName>
</protein>
<dbReference type="InterPro" id="IPR032837">
    <property type="entry name" value="G1PDH"/>
</dbReference>
<feature type="binding site" evidence="11">
    <location>
        <position position="174"/>
    </location>
    <ligand>
        <name>Zn(2+)</name>
        <dbReference type="ChEBI" id="CHEBI:29105"/>
        <note>catalytic</note>
    </ligand>
</feature>
<feature type="binding site" evidence="11 14">
    <location>
        <begin position="100"/>
        <end position="104"/>
    </location>
    <ligand>
        <name>NAD(+)</name>
        <dbReference type="ChEBI" id="CHEBI:57540"/>
    </ligand>
</feature>
<comment type="pathway">
    <text evidence="11">Membrane lipid metabolism; glycerophospholipid metabolism.</text>
</comment>
<dbReference type="InterPro" id="IPR023002">
    <property type="entry name" value="G1P_dehydrogenase_arc"/>
</dbReference>
<comment type="subcellular location">
    <subcellularLocation>
        <location evidence="11">Cytoplasm</location>
    </subcellularLocation>
</comment>
<evidence type="ECO:0000256" key="10">
    <source>
        <dbReference type="ARBA" id="ARBA00023264"/>
    </source>
</evidence>
<evidence type="ECO:0000256" key="12">
    <source>
        <dbReference type="PIRSR" id="PIRSR000112-1"/>
    </source>
</evidence>
<evidence type="ECO:0000256" key="14">
    <source>
        <dbReference type="PIRSR" id="PIRSR000112-3"/>
    </source>
</evidence>
<dbReference type="AlphaFoldDB" id="A0A484IB97"/>
<keyword evidence="2 11" id="KW-0444">Lipid biosynthesis</keyword>
<feature type="binding site" evidence="11">
    <location>
        <position position="174"/>
    </location>
    <ligand>
        <name>substrate</name>
    </ligand>
</feature>
<keyword evidence="16" id="KW-1185">Reference proteome</keyword>
<dbReference type="CDD" id="cd08173">
    <property type="entry name" value="Gro1PDH"/>
    <property type="match status" value="1"/>
</dbReference>
<feature type="binding site" evidence="12">
    <location>
        <position position="256"/>
    </location>
    <ligand>
        <name>glycerol</name>
        <dbReference type="ChEBI" id="CHEBI:17754"/>
    </ligand>
</feature>
<dbReference type="Gene3D" id="1.20.1090.10">
    <property type="entry name" value="Dehydroquinate synthase-like - alpha domain"/>
    <property type="match status" value="1"/>
</dbReference>
<evidence type="ECO:0000256" key="3">
    <source>
        <dbReference type="ARBA" id="ARBA00022723"/>
    </source>
</evidence>
<dbReference type="GO" id="GO:0106357">
    <property type="term" value="F:glycerol-1-phosphate dehydrogenase (NAD+) activity"/>
    <property type="evidence" value="ECO:0007669"/>
    <property type="project" value="RHEA"/>
</dbReference>
<sequence>MSYNSTHIMQLPRKVIVGNNILKNCGMFITDSISNAKKIAIMTGPRVKDKVSGLIENSLSECNLEFEWIIAQEASFQFADEITTLLKGKGISLIIGLGGGRCIDLGKLIANRLQISFISIPTSASHDGISSPFVSLKGNERPYSIMTETPLEIICDLEVISNAPYRLLASGCGDLIAKTTAVKDWELARDFNNEYFGEYAAKLAFLGSRMIIDISKEITKSEKTDEITRTIVEGLISSGVAAGIAGSSRPCSGSEHLFSHALEYITKNKCGLHGERVGIGTIIMAKLHGLDWREIRLALKRIGCPITCKDISVDKDQMIEAMFLARKIRPERFTILNKIEMSRMRYQEIFSELGILD</sequence>
<feature type="binding site" evidence="11">
    <location>
        <position position="256"/>
    </location>
    <ligand>
        <name>Zn(2+)</name>
        <dbReference type="ChEBI" id="CHEBI:29105"/>
        <note>catalytic</note>
    </ligand>
</feature>
<dbReference type="RefSeq" id="WP_134485073.1">
    <property type="nucleotide sequence ID" value="NZ_LR216287.1"/>
</dbReference>
<evidence type="ECO:0000256" key="2">
    <source>
        <dbReference type="ARBA" id="ARBA00022516"/>
    </source>
</evidence>
<accession>A0A484IB97</accession>
<dbReference type="PANTHER" id="PTHR43616">
    <property type="entry name" value="GLYCEROL DEHYDROGENASE"/>
    <property type="match status" value="1"/>
</dbReference>
<dbReference type="HAMAP" id="MF_00497_A">
    <property type="entry name" value="G1P_dehydrogenase_A"/>
    <property type="match status" value="1"/>
</dbReference>
<dbReference type="InterPro" id="IPR016205">
    <property type="entry name" value="Glycerol_DH"/>
</dbReference>
<dbReference type="GO" id="GO:0008654">
    <property type="term" value="P:phospholipid biosynthetic process"/>
    <property type="evidence" value="ECO:0007669"/>
    <property type="project" value="UniProtKB-KW"/>
</dbReference>
<keyword evidence="10 11" id="KW-1208">Phospholipid metabolism</keyword>
<dbReference type="GeneID" id="39421863"/>
<organism evidence="15 16">
    <name type="scientific">Candidatus Nitrosocosmicus franklandianus</name>
    <dbReference type="NCBI Taxonomy" id="1798806"/>
    <lineage>
        <taxon>Archaea</taxon>
        <taxon>Nitrososphaerota</taxon>
        <taxon>Nitrososphaeria</taxon>
        <taxon>Nitrososphaerales</taxon>
        <taxon>Nitrososphaeraceae</taxon>
        <taxon>Candidatus Nitrosocosmicus</taxon>
    </lineage>
</organism>
<feature type="binding site" evidence="11">
    <location>
        <position position="273"/>
    </location>
    <ligand>
        <name>Zn(2+)</name>
        <dbReference type="ChEBI" id="CHEBI:29105"/>
        <note>catalytic</note>
    </ligand>
</feature>
<keyword evidence="7 11" id="KW-0520">NAD</keyword>
<dbReference type="GO" id="GO:0106358">
    <property type="term" value="F:glycerol-1-phosphate dehydrogenase (NADP+) activity"/>
    <property type="evidence" value="ECO:0007669"/>
    <property type="project" value="RHEA"/>
</dbReference>
<feature type="binding site" evidence="12">
    <location>
        <position position="273"/>
    </location>
    <ligand>
        <name>glycerol</name>
        <dbReference type="ChEBI" id="CHEBI:17754"/>
    </ligand>
</feature>
<dbReference type="GO" id="GO:0005737">
    <property type="term" value="C:cytoplasm"/>
    <property type="evidence" value="ECO:0007669"/>
    <property type="project" value="UniProtKB-SubCell"/>
</dbReference>
<evidence type="ECO:0000256" key="5">
    <source>
        <dbReference type="ARBA" id="ARBA00022857"/>
    </source>
</evidence>
<evidence type="ECO:0000256" key="8">
    <source>
        <dbReference type="ARBA" id="ARBA00023098"/>
    </source>
</evidence>
<dbReference type="OrthoDB" id="8656at2157"/>
<keyword evidence="4 11" id="KW-0862">Zinc</keyword>
<keyword evidence="9 11" id="KW-0594">Phospholipid biosynthesis</keyword>
<dbReference type="KEGG" id="nfn:NFRAN_2720"/>
<name>A0A484IB97_9ARCH</name>
<dbReference type="PANTHER" id="PTHR43616:SF5">
    <property type="entry name" value="GLYCEROL DEHYDROGENASE 1"/>
    <property type="match status" value="1"/>
</dbReference>
<gene>
    <name evidence="11 15" type="primary">egsA</name>
    <name evidence="15" type="ORF">NFRAN_2720</name>
</gene>
<evidence type="ECO:0000313" key="16">
    <source>
        <dbReference type="Proteomes" id="UP000294299"/>
    </source>
</evidence>
<keyword evidence="6 11" id="KW-0560">Oxidoreductase</keyword>
<evidence type="ECO:0000256" key="13">
    <source>
        <dbReference type="PIRSR" id="PIRSR000112-2"/>
    </source>
</evidence>
<keyword evidence="5 11" id="KW-0521">NADP</keyword>
<reference evidence="15 16" key="1">
    <citation type="submission" date="2019-02" db="EMBL/GenBank/DDBJ databases">
        <authorList>
            <person name="Lehtovirta-Morley E L."/>
        </authorList>
    </citation>
    <scope>NUCLEOTIDE SEQUENCE [LARGE SCALE GENOMIC DNA]</scope>
    <source>
        <strain evidence="15">NFRAN1</strain>
    </source>
</reference>
<dbReference type="Gene3D" id="3.40.50.1970">
    <property type="match status" value="1"/>
</dbReference>
<keyword evidence="1 11" id="KW-0963">Cytoplasm</keyword>
<comment type="catalytic activity">
    <reaction evidence="11">
        <text>sn-glycerol 1-phosphate + NAD(+) = dihydroxyacetone phosphate + NADH + H(+)</text>
        <dbReference type="Rhea" id="RHEA:21412"/>
        <dbReference type="ChEBI" id="CHEBI:15378"/>
        <dbReference type="ChEBI" id="CHEBI:57540"/>
        <dbReference type="ChEBI" id="CHEBI:57642"/>
        <dbReference type="ChEBI" id="CHEBI:57685"/>
        <dbReference type="ChEBI" id="CHEBI:57945"/>
        <dbReference type="EC" id="1.1.1.261"/>
    </reaction>
</comment>
<proteinExistence type="inferred from homology"/>
<keyword evidence="8 11" id="KW-0443">Lipid metabolism</keyword>
<comment type="catalytic activity">
    <reaction evidence="11">
        <text>sn-glycerol 1-phosphate + NADP(+) = dihydroxyacetone phosphate + NADPH + H(+)</text>
        <dbReference type="Rhea" id="RHEA:21416"/>
        <dbReference type="ChEBI" id="CHEBI:15378"/>
        <dbReference type="ChEBI" id="CHEBI:57642"/>
        <dbReference type="ChEBI" id="CHEBI:57685"/>
        <dbReference type="ChEBI" id="CHEBI:57783"/>
        <dbReference type="ChEBI" id="CHEBI:58349"/>
        <dbReference type="EC" id="1.1.1.261"/>
    </reaction>
</comment>
<feature type="binding site" evidence="11 14">
    <location>
        <position position="131"/>
    </location>
    <ligand>
        <name>NAD(+)</name>
        <dbReference type="ChEBI" id="CHEBI:57540"/>
    </ligand>
</feature>
<dbReference type="EC" id="1.1.1.261" evidence="11"/>
<dbReference type="Pfam" id="PF13685">
    <property type="entry name" value="Fe-ADH_2"/>
    <property type="match status" value="1"/>
</dbReference>
<evidence type="ECO:0000256" key="4">
    <source>
        <dbReference type="ARBA" id="ARBA00022833"/>
    </source>
</evidence>
<feature type="binding site" evidence="11">
    <location>
        <position position="260"/>
    </location>
    <ligand>
        <name>substrate</name>
    </ligand>
</feature>
<dbReference type="Proteomes" id="UP000294299">
    <property type="component" value="Chromosome NFRAN"/>
</dbReference>
<keyword evidence="3 11" id="KW-0479">Metal-binding</keyword>
<feature type="binding site" evidence="11">
    <location>
        <position position="127"/>
    </location>
    <ligand>
        <name>substrate</name>
    </ligand>
</feature>
<feature type="binding site" evidence="12">
    <location>
        <position position="174"/>
    </location>
    <ligand>
        <name>glycerol</name>
        <dbReference type="ChEBI" id="CHEBI:17754"/>
    </ligand>
</feature>
<comment type="cofactor">
    <cofactor evidence="11 12">
        <name>Zn(2+)</name>
        <dbReference type="ChEBI" id="CHEBI:29105"/>
    </cofactor>
    <text evidence="11 12">Binds 1 zinc ion per subunit.</text>
</comment>
<dbReference type="PIRSF" id="PIRSF000112">
    <property type="entry name" value="Glycerol_dehydrogenase"/>
    <property type="match status" value="1"/>
</dbReference>
<feature type="binding site" evidence="13">
    <location>
        <position position="127"/>
    </location>
    <ligand>
        <name>glycerol</name>
        <dbReference type="ChEBI" id="CHEBI:17754"/>
    </ligand>
</feature>
<evidence type="ECO:0000256" key="6">
    <source>
        <dbReference type="ARBA" id="ARBA00023002"/>
    </source>
</evidence>
<dbReference type="UniPathway" id="UPA00940"/>